<sequence>MIPHLLGYFRQPLRCYQSLAARHGQPFSVPFPLGGRMAVTGCPLHIGRIFKGGTGLYRSVDASAGMFYGDNSMLSLDGEAHAAMRRALMVPVLRNPAIAARLMREAAVREVSGQKAGAPFDMLDTARSITLDVILQTVFGVLDDAERKEFVQAIQALQGSIGFFAVFVKGLRRDWGPWSPWGRFLRARGRCYALIEGRMAAVRAGGEGRGDSVLEHWLSLRDEAGQPLLSDGQIRDNLLTMLFAGHDSTAVALAWALYWTHREPGVLIALLDELEGYAQRGDIGSLDDTPYLDAVCREALRVHPVAPGVARRLEAPLQLGEYLVPAGDVVMACIDLVSHDPAIYADPQRFMPERFLERGYGHSEFIPFGGGERRCPGAALAFMEMRVVLATLVCRFRFRLLERRALDAVWSHGIRRPESGVRMVLEGRRI</sequence>
<feature type="binding site" description="axial binding residue" evidence="3">
    <location>
        <position position="375"/>
    </location>
    <ligand>
        <name>heme</name>
        <dbReference type="ChEBI" id="CHEBI:30413"/>
    </ligand>
    <ligandPart>
        <name>Fe</name>
        <dbReference type="ChEBI" id="CHEBI:18248"/>
    </ligandPart>
</feature>
<dbReference type="GO" id="GO:0004497">
    <property type="term" value="F:monooxygenase activity"/>
    <property type="evidence" value="ECO:0007669"/>
    <property type="project" value="UniProtKB-KW"/>
</dbReference>
<protein>
    <submittedName>
        <fullName evidence="5">Cytochrome P450</fullName>
    </submittedName>
</protein>
<dbReference type="AlphaFoldDB" id="A0A8D5AHC2"/>
<keyword evidence="3 4" id="KW-0479">Metal-binding</keyword>
<evidence type="ECO:0000256" key="3">
    <source>
        <dbReference type="PIRSR" id="PIRSR602401-1"/>
    </source>
</evidence>
<dbReference type="PANTHER" id="PTHR24305">
    <property type="entry name" value="CYTOCHROME P450"/>
    <property type="match status" value="1"/>
</dbReference>
<keyword evidence="4" id="KW-0503">Monooxygenase</keyword>
<dbReference type="InterPro" id="IPR017972">
    <property type="entry name" value="Cyt_P450_CS"/>
</dbReference>
<comment type="cofactor">
    <cofactor evidence="1 3">
        <name>heme</name>
        <dbReference type="ChEBI" id="CHEBI:30413"/>
    </cofactor>
</comment>
<dbReference type="InterPro" id="IPR001128">
    <property type="entry name" value="Cyt_P450"/>
</dbReference>
<dbReference type="PRINTS" id="PR00385">
    <property type="entry name" value="P450"/>
</dbReference>
<dbReference type="PRINTS" id="PR00463">
    <property type="entry name" value="EP450I"/>
</dbReference>
<dbReference type="PROSITE" id="PS00086">
    <property type="entry name" value="CYTOCHROME_P450"/>
    <property type="match status" value="1"/>
</dbReference>
<dbReference type="GO" id="GO:0005506">
    <property type="term" value="F:iron ion binding"/>
    <property type="evidence" value="ECO:0007669"/>
    <property type="project" value="InterPro"/>
</dbReference>
<keyword evidence="4" id="KW-0560">Oxidoreductase</keyword>
<proteinExistence type="inferred from homology"/>
<accession>A0A8D5AHC2</accession>
<dbReference type="GO" id="GO:0020037">
    <property type="term" value="F:heme binding"/>
    <property type="evidence" value="ECO:0007669"/>
    <property type="project" value="InterPro"/>
</dbReference>
<organism evidence="5 6">
    <name type="scientific">Methylogaea oryzae</name>
    <dbReference type="NCBI Taxonomy" id="1295382"/>
    <lineage>
        <taxon>Bacteria</taxon>
        <taxon>Pseudomonadati</taxon>
        <taxon>Pseudomonadota</taxon>
        <taxon>Gammaproteobacteria</taxon>
        <taxon>Methylococcales</taxon>
        <taxon>Methylococcaceae</taxon>
        <taxon>Methylogaea</taxon>
    </lineage>
</organism>
<dbReference type="EMBL" id="AP019782">
    <property type="protein sequence ID" value="BBL71323.1"/>
    <property type="molecule type" value="Genomic_DNA"/>
</dbReference>
<name>A0A8D5AHC2_9GAMM</name>
<keyword evidence="3 4" id="KW-0408">Iron</keyword>
<dbReference type="InterPro" id="IPR050121">
    <property type="entry name" value="Cytochrome_P450_monoxygenase"/>
</dbReference>
<evidence type="ECO:0000313" key="6">
    <source>
        <dbReference type="Proteomes" id="UP000824988"/>
    </source>
</evidence>
<dbReference type="Gene3D" id="1.10.630.10">
    <property type="entry name" value="Cytochrome P450"/>
    <property type="match status" value="1"/>
</dbReference>
<evidence type="ECO:0000256" key="1">
    <source>
        <dbReference type="ARBA" id="ARBA00001971"/>
    </source>
</evidence>
<dbReference type="SUPFAM" id="SSF48264">
    <property type="entry name" value="Cytochrome P450"/>
    <property type="match status" value="1"/>
</dbReference>
<dbReference type="CDD" id="cd11053">
    <property type="entry name" value="CYP110-like"/>
    <property type="match status" value="1"/>
</dbReference>
<keyword evidence="6" id="KW-1185">Reference proteome</keyword>
<comment type="similarity">
    <text evidence="2 4">Belongs to the cytochrome P450 family.</text>
</comment>
<dbReference type="Proteomes" id="UP000824988">
    <property type="component" value="Chromosome"/>
</dbReference>
<gene>
    <name evidence="5" type="ORF">MoryE10_19290</name>
</gene>
<dbReference type="InterPro" id="IPR036396">
    <property type="entry name" value="Cyt_P450_sf"/>
</dbReference>
<keyword evidence="3 4" id="KW-0349">Heme</keyword>
<dbReference type="InterPro" id="IPR002401">
    <property type="entry name" value="Cyt_P450_E_grp-I"/>
</dbReference>
<reference evidence="5" key="1">
    <citation type="submission" date="2019-06" db="EMBL/GenBank/DDBJ databases">
        <title>Complete genome sequence of Methylogaea oryzae strain JCM16910.</title>
        <authorList>
            <person name="Asakawa S."/>
        </authorList>
    </citation>
    <scope>NUCLEOTIDE SEQUENCE</scope>
    <source>
        <strain evidence="5">E10</strain>
    </source>
</reference>
<evidence type="ECO:0000256" key="4">
    <source>
        <dbReference type="RuleBase" id="RU000461"/>
    </source>
</evidence>
<evidence type="ECO:0000313" key="5">
    <source>
        <dbReference type="EMBL" id="BBL71323.1"/>
    </source>
</evidence>
<evidence type="ECO:0000256" key="2">
    <source>
        <dbReference type="ARBA" id="ARBA00010617"/>
    </source>
</evidence>
<dbReference type="KEGG" id="moz:MoryE10_19290"/>
<dbReference type="GO" id="GO:0016705">
    <property type="term" value="F:oxidoreductase activity, acting on paired donors, with incorporation or reduction of molecular oxygen"/>
    <property type="evidence" value="ECO:0007669"/>
    <property type="project" value="InterPro"/>
</dbReference>
<dbReference type="PANTHER" id="PTHR24305:SF166">
    <property type="entry name" value="CYTOCHROME P450 12A4, MITOCHONDRIAL-RELATED"/>
    <property type="match status" value="1"/>
</dbReference>
<dbReference type="Pfam" id="PF00067">
    <property type="entry name" value="p450"/>
    <property type="match status" value="1"/>
</dbReference>